<dbReference type="SUPFAM" id="SSF53901">
    <property type="entry name" value="Thiolase-like"/>
    <property type="match status" value="2"/>
</dbReference>
<dbReference type="KEGG" id="crd:CRES_1674"/>
<feature type="domain" description="Thiolase C-terminal" evidence="10">
    <location>
        <begin position="277"/>
        <end position="396"/>
    </location>
</feature>
<evidence type="ECO:0000259" key="10">
    <source>
        <dbReference type="Pfam" id="PF02803"/>
    </source>
</evidence>
<keyword evidence="12" id="KW-1185">Reference proteome</keyword>
<dbReference type="RefSeq" id="WP_013889014.1">
    <property type="nucleotide sequence ID" value="NC_015673.1"/>
</dbReference>
<dbReference type="PANTHER" id="PTHR18919">
    <property type="entry name" value="ACETYL-COA C-ACYLTRANSFERASE"/>
    <property type="match status" value="1"/>
</dbReference>
<comment type="similarity">
    <text evidence="1 8">Belongs to the thiolase-like superfamily. Thiolase family.</text>
</comment>
<dbReference type="InterPro" id="IPR016039">
    <property type="entry name" value="Thiolase-like"/>
</dbReference>
<evidence type="ECO:0000256" key="8">
    <source>
        <dbReference type="RuleBase" id="RU003557"/>
    </source>
</evidence>
<evidence type="ECO:0000256" key="7">
    <source>
        <dbReference type="PIRSR" id="PIRSR000429-1"/>
    </source>
</evidence>
<dbReference type="STRING" id="662755.CRES_1674"/>
<evidence type="ECO:0000259" key="9">
    <source>
        <dbReference type="Pfam" id="PF00108"/>
    </source>
</evidence>
<dbReference type="InterPro" id="IPR020615">
    <property type="entry name" value="Thiolase_acyl_enz_int_AS"/>
</dbReference>
<dbReference type="NCBIfam" id="TIGR01930">
    <property type="entry name" value="AcCoA-C-Actrans"/>
    <property type="match status" value="1"/>
</dbReference>
<dbReference type="AlphaFoldDB" id="F8E0U7"/>
<dbReference type="Pfam" id="PF02803">
    <property type="entry name" value="Thiolase_C"/>
    <property type="match status" value="1"/>
</dbReference>
<dbReference type="PROSITE" id="PS00098">
    <property type="entry name" value="THIOLASE_1"/>
    <property type="match status" value="1"/>
</dbReference>
<feature type="active site" description="Acyl-thioester intermediate" evidence="7">
    <location>
        <position position="95"/>
    </location>
</feature>
<dbReference type="InterPro" id="IPR002155">
    <property type="entry name" value="Thiolase"/>
</dbReference>
<dbReference type="PANTHER" id="PTHR18919:SF107">
    <property type="entry name" value="ACETYL-COA ACETYLTRANSFERASE, CYTOSOLIC"/>
    <property type="match status" value="1"/>
</dbReference>
<sequence length="398" mass="41004">MTELKKSPQDVVIVGAARTPQGRMLGGLAPKTAVDLGALTISAVLDRAGVAADKVNYVFMGQVVQAGSGQNPAKQAAVAAGIPAETPAITLNKVCLSGLNAVINGARLIKLGEAEVVVAGGQESMTNAPHVARGVRAGKGFGALKLEDTLERDGLTDPIENSSMGLETDEGNVTRGITREEQDNIAALSHQRAEAATKEGVFAEEIVPVEIQGRKETVTVSEDEGIRPGTTAEGLAKLRPAFRKEGTITAASASQISDGAAAVVLTSREYAETNGLEILATVGAHGETAGPDTQLHSQPSQALKAALDKAGWSVEDLDFLEINEAFAAVVAQSIKDLDYPLDKTNIHGGGISLGHPIGCSGARLVVHAAHELKRRDGGKAGVSLCGGGGQGDALLLWR</sequence>
<evidence type="ECO:0000313" key="12">
    <source>
        <dbReference type="Proteomes" id="UP000000492"/>
    </source>
</evidence>
<dbReference type="PROSITE" id="PS00737">
    <property type="entry name" value="THIOLASE_2"/>
    <property type="match status" value="1"/>
</dbReference>
<dbReference type="InterPro" id="IPR020613">
    <property type="entry name" value="Thiolase_CS"/>
</dbReference>
<evidence type="ECO:0000256" key="1">
    <source>
        <dbReference type="ARBA" id="ARBA00010982"/>
    </source>
</evidence>
<dbReference type="PIRSF" id="PIRSF000429">
    <property type="entry name" value="Ac-CoA_Ac_transf"/>
    <property type="match status" value="1"/>
</dbReference>
<proteinExistence type="inferred from homology"/>
<dbReference type="Proteomes" id="UP000000492">
    <property type="component" value="Chromosome"/>
</dbReference>
<organism evidence="11 12">
    <name type="scientific">Corynebacterium resistens (strain DSM 45100 / JCM 12819 / GTC 2026 / SICGH 158)</name>
    <dbReference type="NCBI Taxonomy" id="662755"/>
    <lineage>
        <taxon>Bacteria</taxon>
        <taxon>Bacillati</taxon>
        <taxon>Actinomycetota</taxon>
        <taxon>Actinomycetes</taxon>
        <taxon>Mycobacteriales</taxon>
        <taxon>Corynebacteriaceae</taxon>
        <taxon>Corynebacterium</taxon>
    </lineage>
</organism>
<dbReference type="InterPro" id="IPR020616">
    <property type="entry name" value="Thiolase_N"/>
</dbReference>
<gene>
    <name evidence="11" type="primary">fadA3</name>
    <name evidence="11" type="ordered locus">CRES_1674</name>
</gene>
<evidence type="ECO:0000256" key="4">
    <source>
        <dbReference type="ARBA" id="ARBA00023315"/>
    </source>
</evidence>
<reference evidence="11 12" key="1">
    <citation type="journal article" date="2012" name="BMC Genomics">
        <title>Complete genome sequence, lifestyle, and multi-drug resistance of the human pathogen Corynebacterium resistens DSM 45100 isolated from blood samples of a leukemia patient.</title>
        <authorList>
            <person name="Schroder J."/>
            <person name="Maus I."/>
            <person name="Meyer K."/>
            <person name="Wordemann S."/>
            <person name="Blom J."/>
            <person name="Jaenicke S."/>
            <person name="Schneider J."/>
            <person name="Trost E."/>
            <person name="Tauch A."/>
        </authorList>
    </citation>
    <scope>NUCLEOTIDE SEQUENCE [LARGE SCALE GENOMIC DNA]</scope>
    <source>
        <strain evidence="12">DSM 45100 / JCM 12819 / CCUG 50093 / GTC 2026 / SICGH 158</strain>
    </source>
</reference>
<dbReference type="GO" id="GO:0003985">
    <property type="term" value="F:acetyl-CoA C-acetyltransferase activity"/>
    <property type="evidence" value="ECO:0007669"/>
    <property type="project" value="UniProtKB-EC"/>
</dbReference>
<keyword evidence="3 8" id="KW-0808">Transferase</keyword>
<feature type="active site" description="Proton acceptor" evidence="7">
    <location>
        <position position="355"/>
    </location>
</feature>
<name>F8E0U7_CORRG</name>
<dbReference type="eggNOG" id="COG0183">
    <property type="taxonomic scope" value="Bacteria"/>
</dbReference>
<dbReference type="InterPro" id="IPR020617">
    <property type="entry name" value="Thiolase_C"/>
</dbReference>
<evidence type="ECO:0000256" key="2">
    <source>
        <dbReference type="ARBA" id="ARBA00012705"/>
    </source>
</evidence>
<evidence type="ECO:0000256" key="6">
    <source>
        <dbReference type="ARBA" id="ARBA00040529"/>
    </source>
</evidence>
<keyword evidence="4 8" id="KW-0012">Acyltransferase</keyword>
<protein>
    <recommendedName>
        <fullName evidence="6">Probable acetyl-CoA acetyltransferase</fullName>
        <ecNumber evidence="2">2.3.1.9</ecNumber>
    </recommendedName>
    <alternativeName>
        <fullName evidence="5">Acetoacetyl-CoA thiolase</fullName>
    </alternativeName>
</protein>
<dbReference type="EMBL" id="CP002857">
    <property type="protein sequence ID" value="AEI10026.1"/>
    <property type="molecule type" value="Genomic_DNA"/>
</dbReference>
<dbReference type="CDD" id="cd00751">
    <property type="entry name" value="thiolase"/>
    <property type="match status" value="1"/>
</dbReference>
<evidence type="ECO:0000256" key="5">
    <source>
        <dbReference type="ARBA" id="ARBA00030755"/>
    </source>
</evidence>
<feature type="domain" description="Thiolase N-terminal" evidence="9">
    <location>
        <begin position="11"/>
        <end position="268"/>
    </location>
</feature>
<accession>F8E0U7</accession>
<evidence type="ECO:0000313" key="11">
    <source>
        <dbReference type="EMBL" id="AEI10026.1"/>
    </source>
</evidence>
<dbReference type="Gene3D" id="3.40.47.10">
    <property type="match status" value="2"/>
</dbReference>
<dbReference type="HOGENOM" id="CLU_031026_0_0_11"/>
<dbReference type="EC" id="2.3.1.9" evidence="2"/>
<feature type="active site" description="Proton acceptor" evidence="7">
    <location>
        <position position="385"/>
    </location>
</feature>
<dbReference type="Pfam" id="PF00108">
    <property type="entry name" value="Thiolase_N"/>
    <property type="match status" value="1"/>
</dbReference>
<evidence type="ECO:0000256" key="3">
    <source>
        <dbReference type="ARBA" id="ARBA00022679"/>
    </source>
</evidence>
<dbReference type="OrthoDB" id="4475716at2"/>